<protein>
    <submittedName>
        <fullName evidence="1">Uncharacterized protein</fullName>
    </submittedName>
</protein>
<evidence type="ECO:0000313" key="2">
    <source>
        <dbReference type="Proteomes" id="UP001500416"/>
    </source>
</evidence>
<gene>
    <name evidence="1" type="ORF">GCM10010492_70660</name>
</gene>
<organism evidence="1 2">
    <name type="scientific">Saccharothrix mutabilis subsp. mutabilis</name>
    <dbReference type="NCBI Taxonomy" id="66855"/>
    <lineage>
        <taxon>Bacteria</taxon>
        <taxon>Bacillati</taxon>
        <taxon>Actinomycetota</taxon>
        <taxon>Actinomycetes</taxon>
        <taxon>Pseudonocardiales</taxon>
        <taxon>Pseudonocardiaceae</taxon>
        <taxon>Saccharothrix</taxon>
    </lineage>
</organism>
<accession>A0ABN0URY3</accession>
<comment type="caution">
    <text evidence="1">The sequence shown here is derived from an EMBL/GenBank/DDBJ whole genome shotgun (WGS) entry which is preliminary data.</text>
</comment>
<proteinExistence type="predicted"/>
<sequence>MGERSHSANRRPPGPVKVARNRFRDGVDAVPARVAGYRNSALPALLGARGADQRESR</sequence>
<name>A0ABN0URY3_9PSEU</name>
<reference evidence="1 2" key="1">
    <citation type="journal article" date="2019" name="Int. J. Syst. Evol. Microbiol.">
        <title>The Global Catalogue of Microorganisms (GCM) 10K type strain sequencing project: providing services to taxonomists for standard genome sequencing and annotation.</title>
        <authorList>
            <consortium name="The Broad Institute Genomics Platform"/>
            <consortium name="The Broad Institute Genome Sequencing Center for Infectious Disease"/>
            <person name="Wu L."/>
            <person name="Ma J."/>
        </authorList>
    </citation>
    <scope>NUCLEOTIDE SEQUENCE [LARGE SCALE GENOMIC DNA]</scope>
    <source>
        <strain evidence="1 2">JCM 3380</strain>
    </source>
</reference>
<keyword evidence="2" id="KW-1185">Reference proteome</keyword>
<dbReference type="EMBL" id="BAAABU010000029">
    <property type="protein sequence ID" value="GAA0259612.1"/>
    <property type="molecule type" value="Genomic_DNA"/>
</dbReference>
<dbReference type="Proteomes" id="UP001500416">
    <property type="component" value="Unassembled WGS sequence"/>
</dbReference>
<evidence type="ECO:0000313" key="1">
    <source>
        <dbReference type="EMBL" id="GAA0259612.1"/>
    </source>
</evidence>